<sequence length="49" mass="5740">MLTVRHNDQRRNSDTRYFSEQISNPYISDTPVLRRSLVPMRVAAASRHP</sequence>
<name>A0A917FGR1_9BACL</name>
<protein>
    <submittedName>
        <fullName evidence="1">Uncharacterized protein</fullName>
    </submittedName>
</protein>
<evidence type="ECO:0000313" key="2">
    <source>
        <dbReference type="Proteomes" id="UP000637643"/>
    </source>
</evidence>
<accession>A0A917FGR1</accession>
<reference evidence="1" key="2">
    <citation type="submission" date="2020-09" db="EMBL/GenBank/DDBJ databases">
        <authorList>
            <person name="Sun Q."/>
            <person name="Zhou Y."/>
        </authorList>
    </citation>
    <scope>NUCLEOTIDE SEQUENCE</scope>
    <source>
        <strain evidence="1">CGMCC 1.16134</strain>
    </source>
</reference>
<evidence type="ECO:0000313" key="1">
    <source>
        <dbReference type="EMBL" id="GGF83728.1"/>
    </source>
</evidence>
<comment type="caution">
    <text evidence="1">The sequence shown here is derived from an EMBL/GenBank/DDBJ whole genome shotgun (WGS) entry which is preliminary data.</text>
</comment>
<dbReference type="Proteomes" id="UP000637643">
    <property type="component" value="Unassembled WGS sequence"/>
</dbReference>
<organism evidence="1 2">
    <name type="scientific">Paenibacillus albidus</name>
    <dbReference type="NCBI Taxonomy" id="2041023"/>
    <lineage>
        <taxon>Bacteria</taxon>
        <taxon>Bacillati</taxon>
        <taxon>Bacillota</taxon>
        <taxon>Bacilli</taxon>
        <taxon>Bacillales</taxon>
        <taxon>Paenibacillaceae</taxon>
        <taxon>Paenibacillus</taxon>
    </lineage>
</organism>
<dbReference type="AlphaFoldDB" id="A0A917FGR1"/>
<gene>
    <name evidence="1" type="ORF">GCM10010912_31110</name>
</gene>
<reference evidence="1" key="1">
    <citation type="journal article" date="2014" name="Int. J. Syst. Evol. Microbiol.">
        <title>Complete genome sequence of Corynebacterium casei LMG S-19264T (=DSM 44701T), isolated from a smear-ripened cheese.</title>
        <authorList>
            <consortium name="US DOE Joint Genome Institute (JGI-PGF)"/>
            <person name="Walter F."/>
            <person name="Albersmeier A."/>
            <person name="Kalinowski J."/>
            <person name="Ruckert C."/>
        </authorList>
    </citation>
    <scope>NUCLEOTIDE SEQUENCE</scope>
    <source>
        <strain evidence="1">CGMCC 1.16134</strain>
    </source>
</reference>
<proteinExistence type="predicted"/>
<dbReference type="EMBL" id="BMKR01000011">
    <property type="protein sequence ID" value="GGF83728.1"/>
    <property type="molecule type" value="Genomic_DNA"/>
</dbReference>
<keyword evidence="2" id="KW-1185">Reference proteome</keyword>
<dbReference type="RefSeq" id="WP_189026297.1">
    <property type="nucleotide sequence ID" value="NZ_BMKR01000011.1"/>
</dbReference>